<gene>
    <name evidence="1" type="ORF">GOB87_00470</name>
</gene>
<evidence type="ECO:0000313" key="2">
    <source>
        <dbReference type="Proteomes" id="UP000597459"/>
    </source>
</evidence>
<sequence>MSQAGNDTEIVTAEGRKLSYREMNPGEILDFLLACGSEGARNEAYLNAAQAWCSVRAIDGIPVPFPSSRNGIRDLVNQIGADGIDAIERHLQVDDEDQVHDIKN</sequence>
<accession>A0A967B9W9</accession>
<keyword evidence="2" id="KW-1185">Reference proteome</keyword>
<dbReference type="EMBL" id="WOTH01000001">
    <property type="protein sequence ID" value="NHO52442.1"/>
    <property type="molecule type" value="Genomic_DNA"/>
</dbReference>
<comment type="caution">
    <text evidence="1">The sequence shown here is derived from an EMBL/GenBank/DDBJ whole genome shotgun (WGS) entry which is preliminary data.</text>
</comment>
<dbReference type="Proteomes" id="UP000597459">
    <property type="component" value="Unassembled WGS sequence"/>
</dbReference>
<protein>
    <submittedName>
        <fullName evidence="1">Uncharacterized protein</fullName>
    </submittedName>
</protein>
<dbReference type="RefSeq" id="WP_166312580.1">
    <property type="nucleotide sequence ID" value="NZ_WOTH01000001.1"/>
</dbReference>
<proteinExistence type="predicted"/>
<evidence type="ECO:0000313" key="1">
    <source>
        <dbReference type="EMBL" id="NHO52442.1"/>
    </source>
</evidence>
<name>A0A967B9W9_9PROT</name>
<organism evidence="1 2">
    <name type="scientific">Acetobacter estunensis</name>
    <dbReference type="NCBI Taxonomy" id="104097"/>
    <lineage>
        <taxon>Bacteria</taxon>
        <taxon>Pseudomonadati</taxon>
        <taxon>Pseudomonadota</taxon>
        <taxon>Alphaproteobacteria</taxon>
        <taxon>Acetobacterales</taxon>
        <taxon>Acetobacteraceae</taxon>
        <taxon>Acetobacter</taxon>
    </lineage>
</organism>
<reference evidence="1" key="1">
    <citation type="submission" date="2019-11" db="EMBL/GenBank/DDBJ databases">
        <title>Description of new Acetobacter species.</title>
        <authorList>
            <person name="Cleenwerck I."/>
            <person name="Sombolestani A.S."/>
        </authorList>
    </citation>
    <scope>NUCLEOTIDE SEQUENCE</scope>
    <source>
        <strain evidence="1">LMG 1626</strain>
    </source>
</reference>
<dbReference type="AlphaFoldDB" id="A0A967B9W9"/>